<dbReference type="Proteomes" id="UP000324222">
    <property type="component" value="Unassembled WGS sequence"/>
</dbReference>
<name>A0A5B7JJJ9_PORTR</name>
<proteinExistence type="predicted"/>
<keyword evidence="2" id="KW-1185">Reference proteome</keyword>
<reference evidence="1 2" key="1">
    <citation type="submission" date="2019-05" db="EMBL/GenBank/DDBJ databases">
        <title>Another draft genome of Portunus trituberculatus and its Hox gene families provides insights of decapod evolution.</title>
        <authorList>
            <person name="Jeong J.-H."/>
            <person name="Song I."/>
            <person name="Kim S."/>
            <person name="Choi T."/>
            <person name="Kim D."/>
            <person name="Ryu S."/>
            <person name="Kim W."/>
        </authorList>
    </citation>
    <scope>NUCLEOTIDE SEQUENCE [LARGE SCALE GENOMIC DNA]</scope>
    <source>
        <tissue evidence="1">Muscle</tissue>
    </source>
</reference>
<comment type="caution">
    <text evidence="1">The sequence shown here is derived from an EMBL/GenBank/DDBJ whole genome shotgun (WGS) entry which is preliminary data.</text>
</comment>
<evidence type="ECO:0000313" key="1">
    <source>
        <dbReference type="EMBL" id="MPC94745.1"/>
    </source>
</evidence>
<dbReference type="EMBL" id="VSRR010099740">
    <property type="protein sequence ID" value="MPC94745.1"/>
    <property type="molecule type" value="Genomic_DNA"/>
</dbReference>
<protein>
    <submittedName>
        <fullName evidence="1">Uncharacterized protein</fullName>
    </submittedName>
</protein>
<sequence length="38" mass="4226">MLQLSVAHPSTDPTVPDIWLTQMLGAVRYVRETLATLT</sequence>
<dbReference type="AlphaFoldDB" id="A0A5B7JJJ9"/>
<gene>
    <name evidence="1" type="ORF">E2C01_089928</name>
</gene>
<evidence type="ECO:0000313" key="2">
    <source>
        <dbReference type="Proteomes" id="UP000324222"/>
    </source>
</evidence>
<accession>A0A5B7JJJ9</accession>
<organism evidence="1 2">
    <name type="scientific">Portunus trituberculatus</name>
    <name type="common">Swimming crab</name>
    <name type="synonym">Neptunus trituberculatus</name>
    <dbReference type="NCBI Taxonomy" id="210409"/>
    <lineage>
        <taxon>Eukaryota</taxon>
        <taxon>Metazoa</taxon>
        <taxon>Ecdysozoa</taxon>
        <taxon>Arthropoda</taxon>
        <taxon>Crustacea</taxon>
        <taxon>Multicrustacea</taxon>
        <taxon>Malacostraca</taxon>
        <taxon>Eumalacostraca</taxon>
        <taxon>Eucarida</taxon>
        <taxon>Decapoda</taxon>
        <taxon>Pleocyemata</taxon>
        <taxon>Brachyura</taxon>
        <taxon>Eubrachyura</taxon>
        <taxon>Portunoidea</taxon>
        <taxon>Portunidae</taxon>
        <taxon>Portuninae</taxon>
        <taxon>Portunus</taxon>
    </lineage>
</organism>